<dbReference type="OrthoDB" id="26681at2759"/>
<dbReference type="Pfam" id="PF16057">
    <property type="entry name" value="DUF4800"/>
    <property type="match status" value="1"/>
</dbReference>
<protein>
    <recommendedName>
        <fullName evidence="9">BEACH domain-containing protein B</fullName>
    </recommendedName>
</protein>
<dbReference type="InterPro" id="IPR046851">
    <property type="entry name" value="NBCH_WD40"/>
</dbReference>
<feature type="repeat" description="WD" evidence="3">
    <location>
        <begin position="2758"/>
        <end position="2799"/>
    </location>
</feature>
<dbReference type="Pfam" id="PF15787">
    <property type="entry name" value="DUF4704"/>
    <property type="match status" value="2"/>
</dbReference>
<dbReference type="SUPFAM" id="SSF50978">
    <property type="entry name" value="WD40 repeat-like"/>
    <property type="match status" value="1"/>
</dbReference>
<dbReference type="EMBL" id="JADCNM010000006">
    <property type="protein sequence ID" value="KAG0478011.1"/>
    <property type="molecule type" value="Genomic_DNA"/>
</dbReference>
<gene>
    <name evidence="7" type="ORF">HPP92_012730</name>
</gene>
<dbReference type="Proteomes" id="UP000639772">
    <property type="component" value="Chromosome 6"/>
</dbReference>
<dbReference type="Gene3D" id="2.30.29.30">
    <property type="entry name" value="Pleckstrin-homology domain (PH domain)/Phosphotyrosine-binding domain (PTB)"/>
    <property type="match status" value="1"/>
</dbReference>
<comment type="caution">
    <text evidence="7">The sequence shown here is derived from an EMBL/GenBank/DDBJ whole genome shotgun (WGS) entry which is preliminary data.</text>
</comment>
<dbReference type="InterPro" id="IPR011989">
    <property type="entry name" value="ARM-like"/>
</dbReference>
<dbReference type="SMART" id="SM00320">
    <property type="entry name" value="WD40"/>
    <property type="match status" value="5"/>
</dbReference>
<dbReference type="SUPFAM" id="SSF81837">
    <property type="entry name" value="BEACH domain"/>
    <property type="match status" value="1"/>
</dbReference>
<dbReference type="FunFam" id="1.10.1540.10:FF:000001">
    <property type="entry name" value="neurobeachin isoform X1"/>
    <property type="match status" value="1"/>
</dbReference>
<dbReference type="InterPro" id="IPR000409">
    <property type="entry name" value="BEACH_dom"/>
</dbReference>
<feature type="domain" description="BEACH" evidence="5">
    <location>
        <begin position="2333"/>
        <end position="2618"/>
    </location>
</feature>
<evidence type="ECO:0000256" key="3">
    <source>
        <dbReference type="PROSITE-ProRule" id="PRU00221"/>
    </source>
</evidence>
<keyword evidence="2" id="KW-0677">Repeat</keyword>
<evidence type="ECO:0000256" key="1">
    <source>
        <dbReference type="ARBA" id="ARBA00022574"/>
    </source>
</evidence>
<evidence type="ECO:0008006" key="9">
    <source>
        <dbReference type="Google" id="ProtNLM"/>
    </source>
</evidence>
<organism evidence="7 8">
    <name type="scientific">Vanilla planifolia</name>
    <name type="common">Vanilla</name>
    <dbReference type="NCBI Taxonomy" id="51239"/>
    <lineage>
        <taxon>Eukaryota</taxon>
        <taxon>Viridiplantae</taxon>
        <taxon>Streptophyta</taxon>
        <taxon>Embryophyta</taxon>
        <taxon>Tracheophyta</taxon>
        <taxon>Spermatophyta</taxon>
        <taxon>Magnoliopsida</taxon>
        <taxon>Liliopsida</taxon>
        <taxon>Asparagales</taxon>
        <taxon>Orchidaceae</taxon>
        <taxon>Vanilloideae</taxon>
        <taxon>Vanilleae</taxon>
        <taxon>Vanilla</taxon>
    </lineage>
</organism>
<dbReference type="InterPro" id="IPR013320">
    <property type="entry name" value="ConA-like_dom_sf"/>
</dbReference>
<dbReference type="PANTHER" id="PTHR13743">
    <property type="entry name" value="BEIGE/BEACH-RELATED"/>
    <property type="match status" value="1"/>
</dbReference>
<dbReference type="Gene3D" id="1.10.1540.10">
    <property type="entry name" value="BEACH domain"/>
    <property type="match status" value="1"/>
</dbReference>
<dbReference type="Gene3D" id="2.130.10.10">
    <property type="entry name" value="YVTN repeat-like/Quinoprotein amine dehydrogenase"/>
    <property type="match status" value="1"/>
</dbReference>
<dbReference type="InterPro" id="IPR031570">
    <property type="entry name" value="NBEA/BDCP_DUF4704"/>
</dbReference>
<dbReference type="Gene3D" id="2.60.120.200">
    <property type="match status" value="1"/>
</dbReference>
<feature type="region of interest" description="Disordered" evidence="4">
    <location>
        <begin position="2093"/>
        <end position="2128"/>
    </location>
</feature>
<dbReference type="SMART" id="SM01026">
    <property type="entry name" value="Beach"/>
    <property type="match status" value="1"/>
</dbReference>
<sequence length="3005" mass="338252">MNIVKGVADLLRRSSGGQGADCGSWPNADKHSSPSLKIQFSEIGDEAILATLWQRYENTIDKTYRDWEPKNDNQLSIEVASLDDTVVGCSSGHPSEVMLIIVQEIARLTSLVSELNSSTAKYGADVAELSTSLTYNTDGLYALNSLMIANRSWHNCKVFSYYGGVQKVAALLKAAVVQLKALASAPSVDESSSCNAEKIRFLQTILGYVVSIVSGFMELYSSGNKTVEHVDVIKSTFVKYTQPEISSLSLKDSISQPRKLWQERAIVMVMEAGGLNWLVELLRVIRRLNLKEQWTDLSLHYSTLGALRLALYENPRAQSHFKSIGGLEVLLDEIGPPSSNFSATRSTIISGDDRRICVYGIFHLQVLSLETLRESVFGNLNNLQFLCENGRIHKFANGICWPAFILQDWRVKFGLAAVDLQDFNPNSVKENPEMIPQDVITLLNMSDSSNLLEWKRYSVRLSRGLCSFLLAPEDIKSHHGEASSKNSMSISLGFWELCIRWIMKILLTIFQCIKACSNERELPSHIRVLDNTMQHCILSTFRRVLLFAPALLEVFREEGIWSMIFSEKFFCVGPFLEELDMEFEAKSKVKGSDVFAVSDIFEDKLKNSDVDILQVEAVSFLEFAATLTANTNNLPECSVLIDALEQSAHNPELATIFLRSLQRILQLTPDRCLGSFKSLDAITRALKVACIQAREVRKHVSNGPDEGGSTEIFGEKKIQAVNCPKNVTSWVKCMKSSIELFNEYISISEHVRSLVLHNASCIDCLFDLFWEKSVRKDVLEQILGLIKLPTMLPDDRTAKLHLCSKYLEIFTHAKEWEEFYPELSIDLLVSMREIISIDHEYYQTLFRDGECFLHIVSLLNGTYEEEMAEQLVLNVLHTLTLLLTGSNNSKAAFRALVGVGYQTLQSLLLDFCKWHPREGLLNALLDMLVDGKFDKKANSVIKNDDVIPLFFNVLQKCSTSLQHYGLDVFQNLLKDSISNRTSCSKAGLLTVLLDWFAIVEDEKLITKLAQLIQVIGGHSISGKDIRKIFALLRSESIGSKNNNSSLLLASLQYMLKEKGPEAFFEFSGYRSGILIKTSLQWPYYKGFSFTCWLRVEDFPEDGVMGLFSFLSDNGRGCSAMLGKEKLIFESINQKRQSISLSSNFLPKNWLFLCITHSMGRPFSGGSSVKCYVDGEMVSSDKCRYAKVSDALTRCTIGTEYIPTIEGSGPINYEKVFLFVGQMGPIYMFCEALTAEQIKIIHSLGPSYMYSFIGDEILVAPDVSPLDAILDAKDGLSSKIIFGLNAQASSGSDLFNVSSMIDNSPDKSLIVAAVMEGTQLCSRRLLQEIIYCVGGVTVFFPLLTLFNGSESDDAQREYMLIKTITRDKLAVDVIGLISSVLDVSSPQQLNLEALTGLKHLFGVLQASGNRLNFQRNSFSVLDCLPCIIDVICHFYWDKADGGPVIGSKLLCDSITKQVIGQRPGRDEVRKIRLLLLSLAEMSLRQRISTSDIKALIAFFERSQDMVCIEDVLHMVIRSLSHKQLLASFLEQVNLLGGCHLFINLLQRELEPIRLLGLQFLDNLRKGGNTNLQPVFSAISEKLFAFPLSDHLYATLFDVLLGGASPKQVLQRCNSSESSKNKKPTSNSLSSPFLVPQIFVCIFRFLASCNDKASRTKILEDLLDLLESELSNTEAFMEHAWSSWLTTSVKLITLNNCEWELKSQDDTSRIHEIALIRNLYCVVLSHYVYSVKGGWYMLEETVNFLLLNYEQGRMLHSNFLREIFEDLVGSLFKVSSEENIFVSQPCRDNTLYLLKLADELFISEYGDKFPFLEFGMSSSMPSDLPLSENQDISSAVLEVLNLEYKDILSRTCWSHNSTAEEADVEDVRWVLYDKLWSLITEMSGKGQSKTLPKSTTLSGPSFGQRARGLVESLNIPAAEMAAAAEEAKYTKDTKDERKKQLEVLKAKLDEFSLAEHVQLKAFEEDIMSAIDKIISSNDSRKVAFQLAYDEHQQIVTDSWIRMFRTLIDERGPWSANPFPNNNVTHWKLDKTEDNWRRRTKLKRNYKFCKDLCYPQTNKISEEPNPSEDCNNVDGRNFPDQMKRFLLKGVQGITGERPMELPDGTMDSTAVKDSDISSFSETQASYDRNDNDGSIDILHDGKYLSTISSELESDEVHLSSSCILISPKRKLAGRLFVMRNVLHFTCQFIVEGTGGSSVFNNISDGSTSDASKLDHLYVSDKNNQNNGVLGLEFNRGKSNDFNILARDNLLRSKPNKIKKHRRWSILKIKAVHWTRYLLQYTALEIFFSDSVAPIFLNFAKPKDTKHVGTLIVSLRNEAMFPKANSRDRSGMISFVDRRVALEMAETFRECWRRREISNFEYLMHLNTLAGRSYNDLTQYPVFPWVLADYSSEKLDFNKSSTFRDLSKPVGALDSNGLRFLNFSDPDIPSFYYGSHYSSMGIVLFYLLRMEPFTALHRSLQGGKFDHADRLFQSIEGTYRNCHSNTSDVKELIPEFFYMPEFLINSNSYYFGVKQDGEAIGDVILPPWAKDSPEEFICQNREALESEYVSSNLHHWIDLIFGYKQRGKPAMEAANVFYYLTYEGAVDLESTENALQRSAIEDQIANFGQTPIQLFRKKHPRRGPPIPVAHPLYFAPSSITLTSIVSNVTNPSSAVIFIGLLDSNIVVVNHELVLSVKLWLSTQLQSGVSYTFSGSQEPFFGIGADVFPHRKIATSLANDLADGKHRLSKLQKLNENYLILCGSWENSFQVISVHDGKIVQSIRQHKDLVSCIAVVADGSILATGSFDTTVMVWHIYKGKFTEKKAKTMQSDYNRKDHVIIGTPFHILCGHDDVITCLFISRELDIVISGSNDATCVFHTLREGRYVRSIQHPSGCPISKLVASQHGRMVIYADNDLSLHMYSINGKYIASSESNGRLNFIELSSSGDFLVCAGDHGQIVLRSMHSLDVLQRFEGIGKVITSVKVTPEECILAGTKDGCLLLYSLDNLQLRRGVFHEMQSHSLQLQHSFS</sequence>
<accession>A0A835QR18</accession>
<dbReference type="Pfam" id="PF20425">
    <property type="entry name" value="Neurobeachin"/>
    <property type="match status" value="1"/>
</dbReference>
<evidence type="ECO:0000256" key="2">
    <source>
        <dbReference type="ARBA" id="ARBA00022737"/>
    </source>
</evidence>
<dbReference type="PROSITE" id="PS51783">
    <property type="entry name" value="PH_BEACH"/>
    <property type="match status" value="1"/>
</dbReference>
<dbReference type="InterPro" id="IPR016024">
    <property type="entry name" value="ARM-type_fold"/>
</dbReference>
<dbReference type="InterPro" id="IPR015943">
    <property type="entry name" value="WD40/YVTN_repeat-like_dom_sf"/>
</dbReference>
<evidence type="ECO:0000259" key="6">
    <source>
        <dbReference type="PROSITE" id="PS51783"/>
    </source>
</evidence>
<dbReference type="InterPro" id="IPR011993">
    <property type="entry name" value="PH-like_dom_sf"/>
</dbReference>
<evidence type="ECO:0000256" key="4">
    <source>
        <dbReference type="SAM" id="MobiDB-lite"/>
    </source>
</evidence>
<dbReference type="PROSITE" id="PS50197">
    <property type="entry name" value="BEACH"/>
    <property type="match status" value="1"/>
</dbReference>
<dbReference type="Gene3D" id="1.25.10.10">
    <property type="entry name" value="Leucine-rich Repeat Variant"/>
    <property type="match status" value="1"/>
</dbReference>
<proteinExistence type="predicted"/>
<dbReference type="PANTHER" id="PTHR13743:SF112">
    <property type="entry name" value="BEACH DOMAIN-CONTAINING PROTEIN"/>
    <property type="match status" value="1"/>
</dbReference>
<dbReference type="InterPro" id="IPR023362">
    <property type="entry name" value="PH-BEACH_dom"/>
</dbReference>
<dbReference type="Pfam" id="PF02138">
    <property type="entry name" value="Beach"/>
    <property type="match status" value="1"/>
</dbReference>
<dbReference type="SUPFAM" id="SSF49899">
    <property type="entry name" value="Concanavalin A-like lectins/glucanases"/>
    <property type="match status" value="1"/>
</dbReference>
<feature type="domain" description="BEACH-type PH" evidence="6">
    <location>
        <begin position="2148"/>
        <end position="2309"/>
    </location>
</feature>
<dbReference type="PROSITE" id="PS50082">
    <property type="entry name" value="WD_REPEATS_2"/>
    <property type="match status" value="1"/>
</dbReference>
<reference evidence="7 8" key="1">
    <citation type="journal article" date="2020" name="Nat. Food">
        <title>A phased Vanilla planifolia genome enables genetic improvement of flavour and production.</title>
        <authorList>
            <person name="Hasing T."/>
            <person name="Tang H."/>
            <person name="Brym M."/>
            <person name="Khazi F."/>
            <person name="Huang T."/>
            <person name="Chambers A.H."/>
        </authorList>
    </citation>
    <scope>NUCLEOTIDE SEQUENCE [LARGE SCALE GENOMIC DNA]</scope>
    <source>
        <tissue evidence="7">Leaf</tissue>
    </source>
</reference>
<dbReference type="PROSITE" id="PS50294">
    <property type="entry name" value="WD_REPEATS_REGION"/>
    <property type="match status" value="1"/>
</dbReference>
<dbReference type="SUPFAM" id="SSF50729">
    <property type="entry name" value="PH domain-like"/>
    <property type="match status" value="1"/>
</dbReference>
<evidence type="ECO:0000313" key="7">
    <source>
        <dbReference type="EMBL" id="KAG0478011.1"/>
    </source>
</evidence>
<keyword evidence="1 3" id="KW-0853">WD repeat</keyword>
<evidence type="ECO:0000313" key="8">
    <source>
        <dbReference type="Proteomes" id="UP000639772"/>
    </source>
</evidence>
<dbReference type="InterPro" id="IPR036322">
    <property type="entry name" value="WD40_repeat_dom_sf"/>
</dbReference>
<dbReference type="Pfam" id="PF20426">
    <property type="entry name" value="NBCH_WD40"/>
    <property type="match status" value="1"/>
</dbReference>
<dbReference type="CDD" id="cd06071">
    <property type="entry name" value="Beach"/>
    <property type="match status" value="1"/>
</dbReference>
<dbReference type="InterPro" id="IPR046852">
    <property type="entry name" value="Neurobeachin_a-sol"/>
</dbReference>
<dbReference type="InterPro" id="IPR001680">
    <property type="entry name" value="WD40_rpt"/>
</dbReference>
<dbReference type="InterPro" id="IPR050865">
    <property type="entry name" value="BEACH_Domain"/>
</dbReference>
<dbReference type="SUPFAM" id="SSF48371">
    <property type="entry name" value="ARM repeat"/>
    <property type="match status" value="1"/>
</dbReference>
<feature type="compositionally biased region" description="Polar residues" evidence="4">
    <location>
        <begin position="2113"/>
        <end position="2123"/>
    </location>
</feature>
<dbReference type="InterPro" id="IPR036372">
    <property type="entry name" value="BEACH_dom_sf"/>
</dbReference>
<name>A0A835QR18_VANPL</name>
<evidence type="ECO:0000259" key="5">
    <source>
        <dbReference type="PROSITE" id="PS50197"/>
    </source>
</evidence>
<dbReference type="Pfam" id="PF14844">
    <property type="entry name" value="PH_BEACH"/>
    <property type="match status" value="1"/>
</dbReference>